<evidence type="ECO:0000313" key="12">
    <source>
        <dbReference type="Proteomes" id="UP000030655"/>
    </source>
</evidence>
<protein>
    <recommendedName>
        <fullName evidence="9">Small nuclear ribonucleoprotein Sm D2</fullName>
        <shortName evidence="9">Sm-D2</shortName>
    </recommendedName>
    <alternativeName>
        <fullName evidence="9">snRNP core protein D2</fullName>
    </alternativeName>
</protein>
<dbReference type="InterPro" id="IPR001163">
    <property type="entry name" value="Sm_dom_euk/arc"/>
</dbReference>
<dbReference type="InterPro" id="IPR047575">
    <property type="entry name" value="Sm"/>
</dbReference>
<evidence type="ECO:0000256" key="4">
    <source>
        <dbReference type="ARBA" id="ARBA00022490"/>
    </source>
</evidence>
<dbReference type="STRING" id="1288291.A0A059EXP9"/>
<feature type="domain" description="Sm" evidence="10">
    <location>
        <begin position="28"/>
        <end position="104"/>
    </location>
</feature>
<reference evidence="11 12" key="2">
    <citation type="submission" date="2014-03" db="EMBL/GenBank/DDBJ databases">
        <title>The Genome Sequence of Anncaliia algerae insect isolate PRA339.</title>
        <authorList>
            <consortium name="The Broad Institute Genome Sequencing Platform"/>
            <consortium name="The Broad Institute Genome Sequencing Center for Infectious Disease"/>
            <person name="Cuomo C."/>
            <person name="Becnel J."/>
            <person name="Sanscrainte N."/>
            <person name="Walker B."/>
            <person name="Young S.K."/>
            <person name="Zeng Q."/>
            <person name="Gargeya S."/>
            <person name="Fitzgerald M."/>
            <person name="Haas B."/>
            <person name="Abouelleil A."/>
            <person name="Alvarado L."/>
            <person name="Arachchi H.M."/>
            <person name="Berlin A.M."/>
            <person name="Chapman S.B."/>
            <person name="Dewar J."/>
            <person name="Goldberg J."/>
            <person name="Griggs A."/>
            <person name="Gujja S."/>
            <person name="Hansen M."/>
            <person name="Howarth C."/>
            <person name="Imamovic A."/>
            <person name="Larimer J."/>
            <person name="McCowan C."/>
            <person name="Murphy C."/>
            <person name="Neiman D."/>
            <person name="Pearson M."/>
            <person name="Priest M."/>
            <person name="Roberts A."/>
            <person name="Saif S."/>
            <person name="Shea T."/>
            <person name="Sisk P."/>
            <person name="Sykes S."/>
            <person name="Wortman J."/>
            <person name="Nusbaum C."/>
            <person name="Birren B."/>
        </authorList>
    </citation>
    <scope>NUCLEOTIDE SEQUENCE [LARGE SCALE GENOMIC DNA]</scope>
    <source>
        <strain evidence="11 12">PRA339</strain>
    </source>
</reference>
<dbReference type="Gene3D" id="2.30.30.100">
    <property type="match status" value="1"/>
</dbReference>
<dbReference type="HOGENOM" id="CLU_076902_2_1_1"/>
<evidence type="ECO:0000256" key="9">
    <source>
        <dbReference type="RuleBase" id="RU365051"/>
    </source>
</evidence>
<gene>
    <name evidence="11" type="ORF">H312_02983</name>
</gene>
<dbReference type="InterPro" id="IPR010920">
    <property type="entry name" value="LSM_dom_sf"/>
</dbReference>
<evidence type="ECO:0000256" key="5">
    <source>
        <dbReference type="ARBA" id="ARBA00022664"/>
    </source>
</evidence>
<dbReference type="VEuPathDB" id="MicrosporidiaDB:H312_02983"/>
<dbReference type="GO" id="GO:0006397">
    <property type="term" value="P:mRNA processing"/>
    <property type="evidence" value="ECO:0007669"/>
    <property type="project" value="UniProtKB-KW"/>
</dbReference>
<keyword evidence="7 9" id="KW-0539">Nucleus</keyword>
<keyword evidence="12" id="KW-1185">Reference proteome</keyword>
<dbReference type="PANTHER" id="PTHR12777">
    <property type="entry name" value="SMALL NUCLEAR RIBONUCLEOPROTEIN SM D2"/>
    <property type="match status" value="1"/>
</dbReference>
<name>A0A059EXP9_9MICR</name>
<reference evidence="12" key="1">
    <citation type="submission" date="2013-02" db="EMBL/GenBank/DDBJ databases">
        <authorList>
            <consortium name="The Broad Institute Genome Sequencing Platform"/>
            <person name="Cuomo C."/>
            <person name="Becnel J."/>
            <person name="Sanscrainte N."/>
            <person name="Walker B."/>
            <person name="Young S.K."/>
            <person name="Zeng Q."/>
            <person name="Gargeya S."/>
            <person name="Fitzgerald M."/>
            <person name="Haas B."/>
            <person name="Abouelleil A."/>
            <person name="Alvarado L."/>
            <person name="Arachchi H.M."/>
            <person name="Berlin A.M."/>
            <person name="Chapman S.B."/>
            <person name="Dewar J."/>
            <person name="Goldberg J."/>
            <person name="Griggs A."/>
            <person name="Gujja S."/>
            <person name="Hansen M."/>
            <person name="Howarth C."/>
            <person name="Imamovic A."/>
            <person name="Larimer J."/>
            <person name="McCowan C."/>
            <person name="Murphy C."/>
            <person name="Neiman D."/>
            <person name="Pearson M."/>
            <person name="Priest M."/>
            <person name="Roberts A."/>
            <person name="Saif S."/>
            <person name="Shea T."/>
            <person name="Sisk P."/>
            <person name="Sykes S."/>
            <person name="Wortman J."/>
            <person name="Nusbaum C."/>
            <person name="Birren B."/>
        </authorList>
    </citation>
    <scope>NUCLEOTIDE SEQUENCE [LARGE SCALE GENOMIC DNA]</scope>
    <source>
        <strain evidence="12">PRA339</strain>
    </source>
</reference>
<dbReference type="SMART" id="SM00651">
    <property type="entry name" value="Sm"/>
    <property type="match status" value="1"/>
</dbReference>
<dbReference type="AlphaFoldDB" id="A0A059EXP9"/>
<dbReference type="EMBL" id="KK365246">
    <property type="protein sequence ID" value="KCZ79627.1"/>
    <property type="molecule type" value="Genomic_DNA"/>
</dbReference>
<organism evidence="11 12">
    <name type="scientific">Anncaliia algerae PRA339</name>
    <dbReference type="NCBI Taxonomy" id="1288291"/>
    <lineage>
        <taxon>Eukaryota</taxon>
        <taxon>Fungi</taxon>
        <taxon>Fungi incertae sedis</taxon>
        <taxon>Microsporidia</taxon>
        <taxon>Tubulinosematoidea</taxon>
        <taxon>Tubulinosematidae</taxon>
        <taxon>Anncaliia</taxon>
    </lineage>
</organism>
<evidence type="ECO:0000256" key="2">
    <source>
        <dbReference type="ARBA" id="ARBA00004514"/>
    </source>
</evidence>
<keyword evidence="4" id="KW-0963">Cytoplasm</keyword>
<dbReference type="GO" id="GO:0008380">
    <property type="term" value="P:RNA splicing"/>
    <property type="evidence" value="ECO:0007669"/>
    <property type="project" value="UniProtKB-KW"/>
</dbReference>
<dbReference type="OrthoDB" id="437526at2759"/>
<evidence type="ECO:0000256" key="1">
    <source>
        <dbReference type="ARBA" id="ARBA00004123"/>
    </source>
</evidence>
<dbReference type="GO" id="GO:0003723">
    <property type="term" value="F:RNA binding"/>
    <property type="evidence" value="ECO:0007669"/>
    <property type="project" value="InterPro"/>
</dbReference>
<dbReference type="InterPro" id="IPR027248">
    <property type="entry name" value="Sm_D2"/>
</dbReference>
<comment type="subcellular location">
    <subcellularLocation>
        <location evidence="2">Cytoplasm</location>
        <location evidence="2">Cytosol</location>
    </subcellularLocation>
    <subcellularLocation>
        <location evidence="1 9">Nucleus</location>
    </subcellularLocation>
</comment>
<evidence type="ECO:0000256" key="7">
    <source>
        <dbReference type="ARBA" id="ARBA00023242"/>
    </source>
</evidence>
<accession>A0A059EXP9</accession>
<dbReference type="GO" id="GO:0030532">
    <property type="term" value="C:small nuclear ribonucleoprotein complex"/>
    <property type="evidence" value="ECO:0007669"/>
    <property type="project" value="InterPro"/>
</dbReference>
<dbReference type="Pfam" id="PF01423">
    <property type="entry name" value="LSM"/>
    <property type="match status" value="1"/>
</dbReference>
<dbReference type="GO" id="GO:0005829">
    <property type="term" value="C:cytosol"/>
    <property type="evidence" value="ECO:0007669"/>
    <property type="project" value="UniProtKB-SubCell"/>
</dbReference>
<proteinExistence type="inferred from homology"/>
<evidence type="ECO:0000256" key="6">
    <source>
        <dbReference type="ARBA" id="ARBA00023187"/>
    </source>
</evidence>
<dbReference type="PROSITE" id="PS52002">
    <property type="entry name" value="SM"/>
    <property type="match status" value="1"/>
</dbReference>
<evidence type="ECO:0000259" key="10">
    <source>
        <dbReference type="PROSITE" id="PS52002"/>
    </source>
</evidence>
<keyword evidence="6 9" id="KW-0508">mRNA splicing</keyword>
<evidence type="ECO:0000313" key="11">
    <source>
        <dbReference type="EMBL" id="KCZ79627.1"/>
    </source>
</evidence>
<dbReference type="Proteomes" id="UP000030655">
    <property type="component" value="Unassembled WGS sequence"/>
</dbReference>
<dbReference type="SUPFAM" id="SSF50182">
    <property type="entry name" value="Sm-like ribonucleoproteins"/>
    <property type="match status" value="1"/>
</dbReference>
<sequence>MFLEEYKDKLSYKEIRAYTKKILTEGPFKILHKAKRDQIKILINLKNNHKIYANILAYDKHFNLILINAIEIYKRKNKGKETTHKKLGNIFLRGDNVVLIVLIN</sequence>
<evidence type="ECO:0000256" key="8">
    <source>
        <dbReference type="ARBA" id="ARBA00023274"/>
    </source>
</evidence>
<comment type="similarity">
    <text evidence="3 9">Belongs to the snRNP core protein family.</text>
</comment>
<keyword evidence="5 9" id="KW-0507">mRNA processing</keyword>
<keyword evidence="8 9" id="KW-0687">Ribonucleoprotein</keyword>
<evidence type="ECO:0000256" key="3">
    <source>
        <dbReference type="ARBA" id="ARBA00008146"/>
    </source>
</evidence>